<dbReference type="SUPFAM" id="SSF55486">
    <property type="entry name" value="Metalloproteases ('zincins'), catalytic domain"/>
    <property type="match status" value="1"/>
</dbReference>
<dbReference type="AlphaFoldDB" id="A0A2T0V124"/>
<name>A0A2T0V124_9MICO</name>
<dbReference type="Gene3D" id="2.60.120.260">
    <property type="entry name" value="Galactose-binding domain-like"/>
    <property type="match status" value="1"/>
</dbReference>
<dbReference type="InterPro" id="IPR048665">
    <property type="entry name" value="InhA-like_VEG"/>
</dbReference>
<protein>
    <submittedName>
        <fullName evidence="5">Immune inhibitor A</fullName>
    </submittedName>
</protein>
<dbReference type="InterPro" id="IPR008757">
    <property type="entry name" value="Peptidase_M6-like_domain"/>
</dbReference>
<evidence type="ECO:0000313" key="5">
    <source>
        <dbReference type="EMBL" id="PRY63778.1"/>
    </source>
</evidence>
<gene>
    <name evidence="5" type="ORF">BCF74_101181</name>
</gene>
<dbReference type="PANTHER" id="PTHR41775">
    <property type="entry name" value="SECRETED PROTEIN-RELATED"/>
    <property type="match status" value="1"/>
</dbReference>
<evidence type="ECO:0000313" key="6">
    <source>
        <dbReference type="Proteomes" id="UP000237822"/>
    </source>
</evidence>
<accession>A0A2T0V124</accession>
<keyword evidence="6" id="KW-1185">Reference proteome</keyword>
<dbReference type="Pfam" id="PF20773">
    <property type="entry name" value="InhA-like_MAM"/>
    <property type="match status" value="1"/>
</dbReference>
<feature type="region of interest" description="Disordered" evidence="1">
    <location>
        <begin position="24"/>
        <end position="62"/>
    </location>
</feature>
<dbReference type="GO" id="GO:0006508">
    <property type="term" value="P:proteolysis"/>
    <property type="evidence" value="ECO:0007669"/>
    <property type="project" value="InterPro"/>
</dbReference>
<evidence type="ECO:0000259" key="4">
    <source>
        <dbReference type="Pfam" id="PF20774"/>
    </source>
</evidence>
<evidence type="ECO:0000259" key="3">
    <source>
        <dbReference type="Pfam" id="PF05547"/>
    </source>
</evidence>
<evidence type="ECO:0000256" key="1">
    <source>
        <dbReference type="SAM" id="MobiDB-lite"/>
    </source>
</evidence>
<dbReference type="Proteomes" id="UP000237822">
    <property type="component" value="Unassembled WGS sequence"/>
</dbReference>
<keyword evidence="2" id="KW-0732">Signal</keyword>
<reference evidence="5 6" key="1">
    <citation type="submission" date="2018-03" db="EMBL/GenBank/DDBJ databases">
        <title>Genomic Encyclopedia of Archaeal and Bacterial Type Strains, Phase II (KMG-II): from individual species to whole genera.</title>
        <authorList>
            <person name="Goeker M."/>
        </authorList>
    </citation>
    <scope>NUCLEOTIDE SEQUENCE [LARGE SCALE GENOMIC DNA]</scope>
    <source>
        <strain evidence="5 6">ATCC BAA-1496</strain>
    </source>
</reference>
<dbReference type="Pfam" id="PF05547">
    <property type="entry name" value="Peptidase_M6"/>
    <property type="match status" value="1"/>
</dbReference>
<dbReference type="PANTHER" id="PTHR41775:SF1">
    <property type="entry name" value="PEPTIDASE M6-LIKE DOMAIN-CONTAINING PROTEIN"/>
    <property type="match status" value="1"/>
</dbReference>
<proteinExistence type="predicted"/>
<comment type="caution">
    <text evidence="5">The sequence shown here is derived from an EMBL/GenBank/DDBJ whole genome shotgun (WGS) entry which is preliminary data.</text>
</comment>
<organism evidence="5 6">
    <name type="scientific">Knoellia remsis</name>
    <dbReference type="NCBI Taxonomy" id="407159"/>
    <lineage>
        <taxon>Bacteria</taxon>
        <taxon>Bacillati</taxon>
        <taxon>Actinomycetota</taxon>
        <taxon>Actinomycetes</taxon>
        <taxon>Micrococcales</taxon>
        <taxon>Intrasporangiaceae</taxon>
        <taxon>Knoellia</taxon>
    </lineage>
</organism>
<feature type="signal peptide" evidence="2">
    <location>
        <begin position="1"/>
        <end position="28"/>
    </location>
</feature>
<feature type="compositionally biased region" description="Low complexity" evidence="1">
    <location>
        <begin position="24"/>
        <end position="37"/>
    </location>
</feature>
<evidence type="ECO:0000256" key="2">
    <source>
        <dbReference type="SAM" id="SignalP"/>
    </source>
</evidence>
<dbReference type="EMBL" id="PVTI01000001">
    <property type="protein sequence ID" value="PRY63778.1"/>
    <property type="molecule type" value="Genomic_DNA"/>
</dbReference>
<feature type="domain" description="Immune inhibitor A-like metallopeptidase VEG" evidence="4">
    <location>
        <begin position="586"/>
        <end position="756"/>
    </location>
</feature>
<dbReference type="Pfam" id="PF20774">
    <property type="entry name" value="InhA-like_VEG"/>
    <property type="match status" value="1"/>
</dbReference>
<dbReference type="GO" id="GO:0008233">
    <property type="term" value="F:peptidase activity"/>
    <property type="evidence" value="ECO:0007669"/>
    <property type="project" value="InterPro"/>
</dbReference>
<feature type="chain" id="PRO_5015512383" evidence="2">
    <location>
        <begin position="29"/>
        <end position="771"/>
    </location>
</feature>
<dbReference type="NCBIfam" id="TIGR03296">
    <property type="entry name" value="M6dom_TIGR03296"/>
    <property type="match status" value="1"/>
</dbReference>
<dbReference type="RefSeq" id="WP_245889136.1">
    <property type="nucleotide sequence ID" value="NZ_PVTI01000001.1"/>
</dbReference>
<feature type="domain" description="Peptidase M6-like" evidence="3">
    <location>
        <begin position="99"/>
        <end position="391"/>
    </location>
</feature>
<sequence>MTRRHTRALAIAAGAALAVSLAPMGAQAAPDGGAPAAKDSTTSRPDNRPGPNTAEQAKKRQKAMALLRNGKATLQKQAGGGATVALSEAAGDVVEFPLDKQDTVFTILAEFGNQGSGKYGTTPGPLHNQIPQPDRTKDNSTYWVPDFSKQHYEEMFNGDGDSFKDYYLKQSGGRYTAINTVSDWVTVPGNASSYGDNAIEDAGGSWAFIRDAGNAWYDAQVAAGKSADEIKAELSQFDKWDRNDFDNDGDFNEPDGYIDHFQAVHAGGGEEAGAGEDAIWSHRWFVNSTDAGSTGPTVGGAENLNGGVQIGDSGIWIGDYTVEPENGGLGVFAHEFGHDLGLPDYYDTAGGENGTAFWTLMSSGSWLSRGAAANEGIGTVPGGLGPEEKNYLGWLDYTEVNPGDSGTYKLGPSQNTYTDADQALKVNLPDSSRTENYVTPKAGTYSWWSGRGDDLSNTLTRALTVPAGQSVTVTADIWYDIEENYDYLYAEYSTDGGARWTQVGRPLTGTAAKWAGKRWSFKPGAENVLFRFRYATDGGVNQAGAFLDNIVIKVGQSIVLTDGAEQGANGWTVDGWKASTGSETTTASRYYLIENRQYVGYDATLQVGPYNFSEAITRPDWVEFFPFQNGMLVWLVDQGYTNNNVSQHPGAGYALPVDARPNSLTYPDGSSPSNRREPFDATFGLETVDKVCLHKQVASKVKGKTVVNALEACNSEADRKPMPTFDDTDPNAYYSSAAPQNSVKVAGAGVKATVTEDVGGFLTVNVTNPAK</sequence>